<evidence type="ECO:0000256" key="5">
    <source>
        <dbReference type="ARBA" id="ARBA00022840"/>
    </source>
</evidence>
<keyword evidence="5" id="KW-0067">ATP-binding</keyword>
<evidence type="ECO:0000259" key="6">
    <source>
        <dbReference type="PROSITE" id="PS50290"/>
    </source>
</evidence>
<evidence type="ECO:0000256" key="3">
    <source>
        <dbReference type="ARBA" id="ARBA00022741"/>
    </source>
</evidence>
<dbReference type="Proteomes" id="UP000241769">
    <property type="component" value="Unassembled WGS sequence"/>
</dbReference>
<dbReference type="EMBL" id="MDYQ01000362">
    <property type="protein sequence ID" value="PRP75782.1"/>
    <property type="molecule type" value="Genomic_DNA"/>
</dbReference>
<keyword evidence="4" id="KW-0418">Kinase</keyword>
<gene>
    <name evidence="7" type="ORF">PROFUN_08776</name>
</gene>
<evidence type="ECO:0000256" key="2">
    <source>
        <dbReference type="ARBA" id="ARBA00022679"/>
    </source>
</evidence>
<evidence type="ECO:0000313" key="7">
    <source>
        <dbReference type="EMBL" id="PRP75782.1"/>
    </source>
</evidence>
<keyword evidence="3" id="KW-0547">Nucleotide-binding</keyword>
<dbReference type="InterPro" id="IPR044571">
    <property type="entry name" value="P4KG1-8"/>
</dbReference>
<reference evidence="7 8" key="1">
    <citation type="journal article" date="2018" name="Genome Biol. Evol.">
        <title>Multiple Roots of Fruiting Body Formation in Amoebozoa.</title>
        <authorList>
            <person name="Hillmann F."/>
            <person name="Forbes G."/>
            <person name="Novohradska S."/>
            <person name="Ferling I."/>
            <person name="Riege K."/>
            <person name="Groth M."/>
            <person name="Westermann M."/>
            <person name="Marz M."/>
            <person name="Spaller T."/>
            <person name="Winckler T."/>
            <person name="Schaap P."/>
            <person name="Glockner G."/>
        </authorList>
    </citation>
    <scope>NUCLEOTIDE SEQUENCE [LARGE SCALE GENOMIC DNA]</scope>
    <source>
        <strain evidence="7 8">Jena</strain>
    </source>
</reference>
<dbReference type="AlphaFoldDB" id="A0A2P6MVP6"/>
<dbReference type="PANTHER" id="PTHR45800">
    <property type="entry name" value="PHOSPHATIDYLINOSITOL 4-KINASE GAMMA"/>
    <property type="match status" value="1"/>
</dbReference>
<sequence length="405" mass="45886">MDYYLRSTCIDTPTTIEQMNTPQAKYIPKRSPIIASVRPLDTKSSSFLSLSSSVEKGLYVYSPIPSDDGINDTQLFRSEEGQLIAVFKSAEAHSNLHDNGDAPLPALNHCLTPEEQNIREVAACALDRSGFFSVPLTGLVDITYSGFHSGEVLPDRLNARRKKGSLQQYIHNDGSAEDMSGSRFPTAGVHRLAILDIMLMNGDRHEGNILVQRSPRGCHLIPIDHGYCLPRTLDKCWFCWLTWPQAKVPFGGEELEYITSIDIEKDIKMLRRMDITEDVLENYRIACLLLKHGASRGMTAYDIGAILCRVKGIDKESELEKMLVHYKILSTKMGTDLKVKDMISHMVLSRCMNVERNKKKLLPHFTKSILRDPEEDQQIAMSQYPLHPVFNHRRIQSSPLIMRRI</sequence>
<dbReference type="PROSITE" id="PS50290">
    <property type="entry name" value="PI3_4_KINASE_3"/>
    <property type="match status" value="1"/>
</dbReference>
<evidence type="ECO:0000256" key="4">
    <source>
        <dbReference type="ARBA" id="ARBA00022777"/>
    </source>
</evidence>
<name>A0A2P6MVP6_9EUKA</name>
<proteinExistence type="inferred from homology"/>
<evidence type="ECO:0000313" key="8">
    <source>
        <dbReference type="Proteomes" id="UP000241769"/>
    </source>
</evidence>
<keyword evidence="2" id="KW-0808">Transferase</keyword>
<dbReference type="SUPFAM" id="SSF56112">
    <property type="entry name" value="Protein kinase-like (PK-like)"/>
    <property type="match status" value="1"/>
</dbReference>
<dbReference type="OrthoDB" id="5839at2759"/>
<dbReference type="Pfam" id="PF00454">
    <property type="entry name" value="PI3_PI4_kinase"/>
    <property type="match status" value="1"/>
</dbReference>
<protein>
    <recommendedName>
        <fullName evidence="6">PI3K/PI4K catalytic domain-containing protein</fullName>
    </recommendedName>
</protein>
<dbReference type="InterPro" id="IPR011009">
    <property type="entry name" value="Kinase-like_dom_sf"/>
</dbReference>
<feature type="domain" description="PI3K/PI4K catalytic" evidence="6">
    <location>
        <begin position="44"/>
        <end position="339"/>
    </location>
</feature>
<comment type="caution">
    <text evidence="7">The sequence shown here is derived from an EMBL/GenBank/DDBJ whole genome shotgun (WGS) entry which is preliminary data.</text>
</comment>
<keyword evidence="8" id="KW-1185">Reference proteome</keyword>
<dbReference type="InterPro" id="IPR000403">
    <property type="entry name" value="PI3/4_kinase_cat_dom"/>
</dbReference>
<dbReference type="GO" id="GO:0016301">
    <property type="term" value="F:kinase activity"/>
    <property type="evidence" value="ECO:0007669"/>
    <property type="project" value="UniProtKB-KW"/>
</dbReference>
<dbReference type="PANTHER" id="PTHR45800:SF11">
    <property type="entry name" value="PHOSPHATIDYLINOSITOL 3-KINASE-RELATED PROTEIN KINASE"/>
    <property type="match status" value="1"/>
</dbReference>
<comment type="similarity">
    <text evidence="1">Belongs to the PI3/PI4-kinase family. Type II PI4K subfamily.</text>
</comment>
<dbReference type="InParanoid" id="A0A2P6MVP6"/>
<accession>A0A2P6MVP6</accession>
<evidence type="ECO:0000256" key="1">
    <source>
        <dbReference type="ARBA" id="ARBA00008941"/>
    </source>
</evidence>
<dbReference type="GO" id="GO:0005524">
    <property type="term" value="F:ATP binding"/>
    <property type="evidence" value="ECO:0007669"/>
    <property type="project" value="UniProtKB-KW"/>
</dbReference>
<organism evidence="7 8">
    <name type="scientific">Planoprotostelium fungivorum</name>
    <dbReference type="NCBI Taxonomy" id="1890364"/>
    <lineage>
        <taxon>Eukaryota</taxon>
        <taxon>Amoebozoa</taxon>
        <taxon>Evosea</taxon>
        <taxon>Variosea</taxon>
        <taxon>Cavosteliida</taxon>
        <taxon>Cavosteliaceae</taxon>
        <taxon>Planoprotostelium</taxon>
    </lineage>
</organism>
<dbReference type="STRING" id="1890364.A0A2P6MVP6"/>